<proteinExistence type="predicted"/>
<gene>
    <name evidence="1" type="ORF">JOC73_002570</name>
</gene>
<evidence type="ECO:0000313" key="1">
    <source>
        <dbReference type="EMBL" id="MBM7615994.1"/>
    </source>
</evidence>
<dbReference type="RefSeq" id="WP_204403803.1">
    <property type="nucleotide sequence ID" value="NZ_JAFBEE010000021.1"/>
</dbReference>
<protein>
    <recommendedName>
        <fullName evidence="3">Quinate 5-dehydrogenase</fullName>
    </recommendedName>
</protein>
<name>A0ABS2NSQ1_9FIRM</name>
<evidence type="ECO:0000313" key="2">
    <source>
        <dbReference type="Proteomes" id="UP001314796"/>
    </source>
</evidence>
<dbReference type="EMBL" id="JAFBEE010000021">
    <property type="protein sequence ID" value="MBM7615994.1"/>
    <property type="molecule type" value="Genomic_DNA"/>
</dbReference>
<evidence type="ECO:0008006" key="3">
    <source>
        <dbReference type="Google" id="ProtNLM"/>
    </source>
</evidence>
<keyword evidence="2" id="KW-1185">Reference proteome</keyword>
<organism evidence="1 2">
    <name type="scientific">Alkaliphilus hydrothermalis</name>
    <dbReference type="NCBI Taxonomy" id="1482730"/>
    <lineage>
        <taxon>Bacteria</taxon>
        <taxon>Bacillati</taxon>
        <taxon>Bacillota</taxon>
        <taxon>Clostridia</taxon>
        <taxon>Peptostreptococcales</taxon>
        <taxon>Natronincolaceae</taxon>
        <taxon>Alkaliphilus</taxon>
    </lineage>
</organism>
<accession>A0ABS2NSQ1</accession>
<comment type="caution">
    <text evidence="1">The sequence shown here is derived from an EMBL/GenBank/DDBJ whole genome shotgun (WGS) entry which is preliminary data.</text>
</comment>
<dbReference type="Proteomes" id="UP001314796">
    <property type="component" value="Unassembled WGS sequence"/>
</dbReference>
<reference evidence="1 2" key="1">
    <citation type="submission" date="2021-01" db="EMBL/GenBank/DDBJ databases">
        <title>Genomic Encyclopedia of Type Strains, Phase IV (KMG-IV): sequencing the most valuable type-strain genomes for metagenomic binning, comparative biology and taxonomic classification.</title>
        <authorList>
            <person name="Goeker M."/>
        </authorList>
    </citation>
    <scope>NUCLEOTIDE SEQUENCE [LARGE SCALE GENOMIC DNA]</scope>
    <source>
        <strain evidence="1 2">DSM 25890</strain>
    </source>
</reference>
<sequence>MKRIVSISIGSSKRDHQAVVEITGQEYQIERIGTDGSLTEAVNKIKSLDGKVEAFGMGGIDLYIWAGKRPYVIREALKLKNAAIKSPIVDGSGLKNTLERRVISYLQDNKIIDFNNKQVLITSAMDRFGMAETLDKLGANLTIGDLIFGLGINKPIYSLKQLAVIARAAAPIVCKLPFKWLYPTGSQQNDIIKGRFDEYYQKATIIAGDFHYIKRYMPLDLKDKIIITNTLTNGDLVDLKSRGVKILVSTTPELHGRSFGTNVMEALLVSILKERRVKVSPENYDGLIDELKFMPRVEFLQENPRVNKSS</sequence>